<protein>
    <submittedName>
        <fullName evidence="2">Helix-turn-helix domain-containing protein</fullName>
    </submittedName>
</protein>
<proteinExistence type="predicted"/>
<dbReference type="InterPro" id="IPR052345">
    <property type="entry name" value="Rad_response_metalloprotease"/>
</dbReference>
<keyword evidence="3" id="KW-1185">Reference proteome</keyword>
<name>A0ABZ2IU80_9BACT</name>
<dbReference type="SUPFAM" id="SSF47413">
    <property type="entry name" value="lambda repressor-like DNA-binding domains"/>
    <property type="match status" value="1"/>
</dbReference>
<gene>
    <name evidence="2" type="ORF">NEE14_002730</name>
</gene>
<dbReference type="Gene3D" id="1.10.260.40">
    <property type="entry name" value="lambda repressor-like DNA-binding domains"/>
    <property type="match status" value="1"/>
</dbReference>
<dbReference type="PROSITE" id="PS50943">
    <property type="entry name" value="HTH_CROC1"/>
    <property type="match status" value="1"/>
</dbReference>
<dbReference type="Pfam" id="PF01381">
    <property type="entry name" value="HTH_3"/>
    <property type="match status" value="1"/>
</dbReference>
<accession>A0ABZ2IU80</accession>
<dbReference type="Gene3D" id="1.10.10.2910">
    <property type="match status" value="1"/>
</dbReference>
<feature type="domain" description="HTH cro/C1-type" evidence="1">
    <location>
        <begin position="20"/>
        <end position="73"/>
    </location>
</feature>
<dbReference type="InterPro" id="IPR010982">
    <property type="entry name" value="Lambda_DNA-bd_dom_sf"/>
</dbReference>
<dbReference type="EMBL" id="CP146284">
    <property type="protein sequence ID" value="WWV66925.1"/>
    <property type="molecule type" value="Genomic_DNA"/>
</dbReference>
<dbReference type="SMART" id="SM00530">
    <property type="entry name" value="HTH_XRE"/>
    <property type="match status" value="1"/>
</dbReference>
<sequence length="363" mass="41386">METKNERLTPFMAVPPGAIVKNEMAERKISQTKFAEMLHIQKSHLSDILKGKRSISSIADKIEEVLGIPARTLVKMQASYEYDKKVIEERGIQEIMAQNELEDYNKSFDIKTAISRLGIDKKKGFVYTLSLLKDMLSLPCAARMEMNYTHSFFRKSERTGTDDRMIATWVLLAKYSARKMTASGRYDKGKIKELTSKLVRIFNENINVINRVQAVMSDYGIKFCVVPKVDRASINGYCFLEKGVPSIIITMRYNMIDHVAFDTMHELGHVLLHLNEDNDEMINIDGQDYSSKEKEADKFASSSIIPDSVWATSPAVKMNSFIIQRDYSKWANEKGIHKWIVLGRVSHDTGICIFKGDESRKVG</sequence>
<dbReference type="CDD" id="cd00093">
    <property type="entry name" value="HTH_XRE"/>
    <property type="match status" value="1"/>
</dbReference>
<dbReference type="Proteomes" id="UP001320603">
    <property type="component" value="Chromosome"/>
</dbReference>
<dbReference type="RefSeq" id="WP_251967396.1">
    <property type="nucleotide sequence ID" value="NZ_CP146284.1"/>
</dbReference>
<dbReference type="InterPro" id="IPR001387">
    <property type="entry name" value="Cro/C1-type_HTH"/>
</dbReference>
<dbReference type="PANTHER" id="PTHR43236:SF1">
    <property type="entry name" value="BLL7220 PROTEIN"/>
    <property type="match status" value="1"/>
</dbReference>
<organism evidence="2 3">
    <name type="scientific">Parabacteroides absconsus</name>
    <dbReference type="NCBI Taxonomy" id="2951805"/>
    <lineage>
        <taxon>Bacteria</taxon>
        <taxon>Pseudomonadati</taxon>
        <taxon>Bacteroidota</taxon>
        <taxon>Bacteroidia</taxon>
        <taxon>Bacteroidales</taxon>
        <taxon>Tannerellaceae</taxon>
        <taxon>Parabacteroides</taxon>
    </lineage>
</organism>
<evidence type="ECO:0000313" key="2">
    <source>
        <dbReference type="EMBL" id="WWV66925.1"/>
    </source>
</evidence>
<reference evidence="2 3" key="1">
    <citation type="submission" date="2024-02" db="EMBL/GenBank/DDBJ databases">
        <title>Whole genome sequencing of Parabacteroides sp. AD58.</title>
        <authorList>
            <person name="Chaplin A.V."/>
            <person name="Pikina A.P."/>
            <person name="Sokolova S.R."/>
            <person name="Korostin D.O."/>
            <person name="Efimov B.A."/>
        </authorList>
    </citation>
    <scope>NUCLEOTIDE SEQUENCE [LARGE SCALE GENOMIC DNA]</scope>
    <source>
        <strain evidence="2 3">AD58</strain>
    </source>
</reference>
<evidence type="ECO:0000259" key="1">
    <source>
        <dbReference type="PROSITE" id="PS50943"/>
    </source>
</evidence>
<evidence type="ECO:0000313" key="3">
    <source>
        <dbReference type="Proteomes" id="UP001320603"/>
    </source>
</evidence>
<dbReference type="PANTHER" id="PTHR43236">
    <property type="entry name" value="ANTITOXIN HIGA1"/>
    <property type="match status" value="1"/>
</dbReference>